<organism evidence="1 2">
    <name type="scientific">Paractinoplanes atraurantiacus</name>
    <dbReference type="NCBI Taxonomy" id="1036182"/>
    <lineage>
        <taxon>Bacteria</taxon>
        <taxon>Bacillati</taxon>
        <taxon>Actinomycetota</taxon>
        <taxon>Actinomycetes</taxon>
        <taxon>Micromonosporales</taxon>
        <taxon>Micromonosporaceae</taxon>
        <taxon>Paractinoplanes</taxon>
    </lineage>
</organism>
<name>A0A285KFE6_9ACTN</name>
<dbReference type="AlphaFoldDB" id="A0A285KFE6"/>
<proteinExistence type="predicted"/>
<protein>
    <submittedName>
        <fullName evidence="1">Uncharacterized protein</fullName>
    </submittedName>
</protein>
<dbReference type="EMBL" id="OBDY01000037">
    <property type="protein sequence ID" value="SNY70146.1"/>
    <property type="molecule type" value="Genomic_DNA"/>
</dbReference>
<sequence>MLRTQRHQRRWSGLERDRGRLRYQHLELTTTGRGLAENLIREQTITALRTIVRKLDAAVESNEWVSKPFAFSGWPRTLAPE</sequence>
<gene>
    <name evidence="1" type="ORF">SAMN05421748_13726</name>
</gene>
<dbReference type="Proteomes" id="UP000219612">
    <property type="component" value="Unassembled WGS sequence"/>
</dbReference>
<evidence type="ECO:0000313" key="1">
    <source>
        <dbReference type="EMBL" id="SNY70146.1"/>
    </source>
</evidence>
<evidence type="ECO:0000313" key="2">
    <source>
        <dbReference type="Proteomes" id="UP000219612"/>
    </source>
</evidence>
<keyword evidence="2" id="KW-1185">Reference proteome</keyword>
<reference evidence="1 2" key="1">
    <citation type="submission" date="2017-09" db="EMBL/GenBank/DDBJ databases">
        <authorList>
            <person name="Ehlers B."/>
            <person name="Leendertz F.H."/>
        </authorList>
    </citation>
    <scope>NUCLEOTIDE SEQUENCE [LARGE SCALE GENOMIC DNA]</scope>
    <source>
        <strain evidence="1 2">CGMCC 4.6857</strain>
    </source>
</reference>
<dbReference type="RefSeq" id="WP_143235400.1">
    <property type="nucleotide sequence ID" value="NZ_OBDY01000037.1"/>
</dbReference>
<accession>A0A285KFE6</accession>